<organism evidence="5">
    <name type="scientific">marine metagenome</name>
    <dbReference type="NCBI Taxonomy" id="408172"/>
    <lineage>
        <taxon>unclassified sequences</taxon>
        <taxon>metagenomes</taxon>
        <taxon>ecological metagenomes</taxon>
    </lineage>
</organism>
<keyword evidence="3" id="KW-0687">Ribonucleoprotein</keyword>
<dbReference type="SUPFAM" id="SSF56053">
    <property type="entry name" value="Ribosomal protein L6"/>
    <property type="match status" value="2"/>
</dbReference>
<feature type="domain" description="Large ribosomal subunit protein uL6 alpha-beta" evidence="4">
    <location>
        <begin position="14"/>
        <end position="82"/>
    </location>
</feature>
<dbReference type="AlphaFoldDB" id="A0A381YX32"/>
<dbReference type="InterPro" id="IPR020040">
    <property type="entry name" value="Ribosomal_uL6_a/b-dom"/>
</dbReference>
<proteinExistence type="inferred from homology"/>
<accession>A0A381YX32</accession>
<evidence type="ECO:0000256" key="1">
    <source>
        <dbReference type="ARBA" id="ARBA00009356"/>
    </source>
</evidence>
<evidence type="ECO:0000313" key="5">
    <source>
        <dbReference type="EMBL" id="SVA81575.1"/>
    </source>
</evidence>
<protein>
    <recommendedName>
        <fullName evidence="4">Large ribosomal subunit protein uL6 alpha-beta domain-containing protein</fullName>
    </recommendedName>
</protein>
<dbReference type="GO" id="GO:0002181">
    <property type="term" value="P:cytoplasmic translation"/>
    <property type="evidence" value="ECO:0007669"/>
    <property type="project" value="TreeGrafter"/>
</dbReference>
<dbReference type="Pfam" id="PF00347">
    <property type="entry name" value="Ribosomal_L6"/>
    <property type="match status" value="2"/>
</dbReference>
<evidence type="ECO:0000259" key="4">
    <source>
        <dbReference type="Pfam" id="PF00347"/>
    </source>
</evidence>
<dbReference type="InterPro" id="IPR002358">
    <property type="entry name" value="Ribosomal_uL6_CS"/>
</dbReference>
<dbReference type="HAMAP" id="MF_01365_B">
    <property type="entry name" value="Ribosomal_uL6_B"/>
    <property type="match status" value="1"/>
</dbReference>
<reference evidence="5" key="1">
    <citation type="submission" date="2018-05" db="EMBL/GenBank/DDBJ databases">
        <authorList>
            <person name="Lanie J.A."/>
            <person name="Ng W.-L."/>
            <person name="Kazmierczak K.M."/>
            <person name="Andrzejewski T.M."/>
            <person name="Davidsen T.M."/>
            <person name="Wayne K.J."/>
            <person name="Tettelin H."/>
            <person name="Glass J.I."/>
            <person name="Rusch D."/>
            <person name="Podicherti R."/>
            <person name="Tsui H.-C.T."/>
            <person name="Winkler M.E."/>
        </authorList>
    </citation>
    <scope>NUCLEOTIDE SEQUENCE</scope>
</reference>
<dbReference type="PANTHER" id="PTHR11655:SF14">
    <property type="entry name" value="LARGE RIBOSOMAL SUBUNIT PROTEIN UL6M"/>
    <property type="match status" value="1"/>
</dbReference>
<feature type="domain" description="Large ribosomal subunit protein uL6 alpha-beta" evidence="4">
    <location>
        <begin position="90"/>
        <end position="164"/>
    </location>
</feature>
<dbReference type="InterPro" id="IPR000702">
    <property type="entry name" value="Ribosomal_uL6-like"/>
</dbReference>
<evidence type="ECO:0000256" key="3">
    <source>
        <dbReference type="ARBA" id="ARBA00023274"/>
    </source>
</evidence>
<dbReference type="PIRSF" id="PIRSF002162">
    <property type="entry name" value="Ribosomal_L6"/>
    <property type="match status" value="1"/>
</dbReference>
<name>A0A381YX32_9ZZZZ</name>
<dbReference type="GO" id="GO:0022625">
    <property type="term" value="C:cytosolic large ribosomal subunit"/>
    <property type="evidence" value="ECO:0007669"/>
    <property type="project" value="TreeGrafter"/>
</dbReference>
<dbReference type="InterPro" id="IPR036789">
    <property type="entry name" value="Ribosomal_uL6-like_a/b-dom_sf"/>
</dbReference>
<gene>
    <name evidence="5" type="ORF">METZ01_LOCUS134429</name>
</gene>
<dbReference type="FunFam" id="3.90.930.12:FF:000001">
    <property type="entry name" value="50S ribosomal protein L6"/>
    <property type="match status" value="1"/>
</dbReference>
<dbReference type="EMBL" id="UINC01019280">
    <property type="protein sequence ID" value="SVA81575.1"/>
    <property type="molecule type" value="Genomic_DNA"/>
</dbReference>
<dbReference type="PRINTS" id="PR00059">
    <property type="entry name" value="RIBOSOMALL6"/>
</dbReference>
<evidence type="ECO:0000256" key="2">
    <source>
        <dbReference type="ARBA" id="ARBA00022980"/>
    </source>
</evidence>
<keyword evidence="2" id="KW-0689">Ribosomal protein</keyword>
<dbReference type="Gene3D" id="3.90.930.12">
    <property type="entry name" value="Ribosomal protein L6, alpha-beta domain"/>
    <property type="match status" value="2"/>
</dbReference>
<dbReference type="PROSITE" id="PS00525">
    <property type="entry name" value="RIBOSOMAL_L6_1"/>
    <property type="match status" value="1"/>
</dbReference>
<dbReference type="NCBIfam" id="TIGR03654">
    <property type="entry name" value="L6_bact"/>
    <property type="match status" value="1"/>
</dbReference>
<dbReference type="GO" id="GO:0003735">
    <property type="term" value="F:structural constituent of ribosome"/>
    <property type="evidence" value="ECO:0007669"/>
    <property type="project" value="InterPro"/>
</dbReference>
<dbReference type="PANTHER" id="PTHR11655">
    <property type="entry name" value="60S/50S RIBOSOMAL PROTEIN L6/L9"/>
    <property type="match status" value="1"/>
</dbReference>
<dbReference type="GO" id="GO:0019843">
    <property type="term" value="F:rRNA binding"/>
    <property type="evidence" value="ECO:0007669"/>
    <property type="project" value="InterPro"/>
</dbReference>
<sequence>MTRVAKRPITLSKDVEIDLKADTITLKGPNGSLSLLLNKEIQVSQNESNLLVSTRSGSRFARAMAGTTRALINNMATGVTNGFERKLELVGVGYRAKAAGNAVTLSLGFSHPVEYKVPEGVSVEIPTQTEIIVKGIDRQRVGQVAAEIRNFRPPEPYKGKGIRYSDERIVLKEAKKQQ</sequence>
<dbReference type="InterPro" id="IPR019906">
    <property type="entry name" value="Ribosomal_uL6_bac-type"/>
</dbReference>
<comment type="similarity">
    <text evidence="1">Belongs to the universal ribosomal protein uL6 family.</text>
</comment>